<organism evidence="1 2">
    <name type="scientific">Zopfia rhizophila CBS 207.26</name>
    <dbReference type="NCBI Taxonomy" id="1314779"/>
    <lineage>
        <taxon>Eukaryota</taxon>
        <taxon>Fungi</taxon>
        <taxon>Dikarya</taxon>
        <taxon>Ascomycota</taxon>
        <taxon>Pezizomycotina</taxon>
        <taxon>Dothideomycetes</taxon>
        <taxon>Dothideomycetes incertae sedis</taxon>
        <taxon>Zopfiaceae</taxon>
        <taxon>Zopfia</taxon>
    </lineage>
</organism>
<dbReference type="OrthoDB" id="3944128at2759"/>
<evidence type="ECO:0000313" key="1">
    <source>
        <dbReference type="EMBL" id="KAF2180600.1"/>
    </source>
</evidence>
<proteinExistence type="predicted"/>
<sequence>MAVPQNSTSRIVNSSTSERYYTFLDTNVPMTTLCDGYPRAVRPILTYWFTNTSTYYNRSQTLYTYFPAVHTEIRPTCTIQDQSPECTSVWEAYDYTSRSWRYCDRNRRSTQARPPCYSQQACPTQSTPYKCHVDGRELKLLYWPVTTAGDFCGNKSTITPTPTGPGPNTAVYNGATYTSPTVYMILNAGAYMSSVKTRGQTWHTCGSTLTSLTLSLHPIAVSSIIKPDSQRTRRGRDLDSLPFDFVDLETVPASVYFRGCTTCVGKTINAPYKPLVAVPTEITKEDKAWGACGVWGLMDPELVPLGVERTTTPVATSLPQSAEASATVTENADFV</sequence>
<keyword evidence="2" id="KW-1185">Reference proteome</keyword>
<evidence type="ECO:0000313" key="2">
    <source>
        <dbReference type="Proteomes" id="UP000800200"/>
    </source>
</evidence>
<dbReference type="AlphaFoldDB" id="A0A6A6DRL0"/>
<dbReference type="Proteomes" id="UP000800200">
    <property type="component" value="Unassembled WGS sequence"/>
</dbReference>
<reference evidence="1" key="1">
    <citation type="journal article" date="2020" name="Stud. Mycol.">
        <title>101 Dothideomycetes genomes: a test case for predicting lifestyles and emergence of pathogens.</title>
        <authorList>
            <person name="Haridas S."/>
            <person name="Albert R."/>
            <person name="Binder M."/>
            <person name="Bloem J."/>
            <person name="Labutti K."/>
            <person name="Salamov A."/>
            <person name="Andreopoulos B."/>
            <person name="Baker S."/>
            <person name="Barry K."/>
            <person name="Bills G."/>
            <person name="Bluhm B."/>
            <person name="Cannon C."/>
            <person name="Castanera R."/>
            <person name="Culley D."/>
            <person name="Daum C."/>
            <person name="Ezra D."/>
            <person name="Gonzalez J."/>
            <person name="Henrissat B."/>
            <person name="Kuo A."/>
            <person name="Liang C."/>
            <person name="Lipzen A."/>
            <person name="Lutzoni F."/>
            <person name="Magnuson J."/>
            <person name="Mondo S."/>
            <person name="Nolan M."/>
            <person name="Ohm R."/>
            <person name="Pangilinan J."/>
            <person name="Park H.-J."/>
            <person name="Ramirez L."/>
            <person name="Alfaro M."/>
            <person name="Sun H."/>
            <person name="Tritt A."/>
            <person name="Yoshinaga Y."/>
            <person name="Zwiers L.-H."/>
            <person name="Turgeon B."/>
            <person name="Goodwin S."/>
            <person name="Spatafora J."/>
            <person name="Crous P."/>
            <person name="Grigoriev I."/>
        </authorList>
    </citation>
    <scope>NUCLEOTIDE SEQUENCE</scope>
    <source>
        <strain evidence="1">CBS 207.26</strain>
    </source>
</reference>
<accession>A0A6A6DRL0</accession>
<name>A0A6A6DRL0_9PEZI</name>
<protein>
    <submittedName>
        <fullName evidence="1">Uncharacterized protein</fullName>
    </submittedName>
</protein>
<dbReference type="EMBL" id="ML994657">
    <property type="protein sequence ID" value="KAF2180600.1"/>
    <property type="molecule type" value="Genomic_DNA"/>
</dbReference>
<gene>
    <name evidence="1" type="ORF">K469DRAFT_592024</name>
</gene>